<evidence type="ECO:0000259" key="1">
    <source>
        <dbReference type="Pfam" id="PF04149"/>
    </source>
</evidence>
<evidence type="ECO:0000313" key="3">
    <source>
        <dbReference type="Proteomes" id="UP000598217"/>
    </source>
</evidence>
<dbReference type="RefSeq" id="WP_191270872.1">
    <property type="nucleotide sequence ID" value="NZ_BMXJ01000004.1"/>
</dbReference>
<dbReference type="EMBL" id="JADBDY010000001">
    <property type="protein sequence ID" value="MBE1457864.1"/>
    <property type="molecule type" value="Genomic_DNA"/>
</dbReference>
<dbReference type="Pfam" id="PF04149">
    <property type="entry name" value="DUF397"/>
    <property type="match status" value="1"/>
</dbReference>
<dbReference type="InterPro" id="IPR007278">
    <property type="entry name" value="DUF397"/>
</dbReference>
<comment type="caution">
    <text evidence="2">The sequence shown here is derived from an EMBL/GenBank/DDBJ whole genome shotgun (WGS) entry which is preliminary data.</text>
</comment>
<feature type="domain" description="DUF397" evidence="1">
    <location>
        <begin position="10"/>
        <end position="61"/>
    </location>
</feature>
<evidence type="ECO:0000313" key="2">
    <source>
        <dbReference type="EMBL" id="MBE1457864.1"/>
    </source>
</evidence>
<accession>A0ABR9HFQ6</accession>
<protein>
    <recommendedName>
        <fullName evidence="1">DUF397 domain-containing protein</fullName>
    </recommendedName>
</protein>
<organism evidence="2 3">
    <name type="scientific">Nocardiopsis terrae</name>
    <dbReference type="NCBI Taxonomy" id="372655"/>
    <lineage>
        <taxon>Bacteria</taxon>
        <taxon>Bacillati</taxon>
        <taxon>Actinomycetota</taxon>
        <taxon>Actinomycetes</taxon>
        <taxon>Streptosporangiales</taxon>
        <taxon>Nocardiopsidaceae</taxon>
        <taxon>Nocardiopsis</taxon>
    </lineage>
</organism>
<name>A0ABR9HFQ6_9ACTN</name>
<dbReference type="Proteomes" id="UP000598217">
    <property type="component" value="Unassembled WGS sequence"/>
</dbReference>
<keyword evidence="3" id="KW-1185">Reference proteome</keyword>
<sequence>MTPLFQDSDFRKASGSGTGDCVEVALTDHNPDSVGLRDSKNPRSTVLVLTSAEWLAFTGGALMA</sequence>
<reference evidence="2 3" key="1">
    <citation type="submission" date="2020-10" db="EMBL/GenBank/DDBJ databases">
        <title>Sequencing the genomes of 1000 actinobacteria strains.</title>
        <authorList>
            <person name="Klenk H.-P."/>
        </authorList>
    </citation>
    <scope>NUCLEOTIDE SEQUENCE [LARGE SCALE GENOMIC DNA]</scope>
    <source>
        <strain evidence="2 3">DSM 45157</strain>
    </source>
</reference>
<gene>
    <name evidence="2" type="ORF">H4W79_002078</name>
</gene>
<proteinExistence type="predicted"/>